<protein>
    <submittedName>
        <fullName evidence="1">Uncharacterized protein</fullName>
    </submittedName>
</protein>
<dbReference type="Proteomes" id="UP001162992">
    <property type="component" value="Chromosome 7"/>
</dbReference>
<comment type="caution">
    <text evidence="1">The sequence shown here is derived from an EMBL/GenBank/DDBJ whole genome shotgun (WGS) entry which is preliminary data.</text>
</comment>
<accession>A0ACC2D5C2</accession>
<sequence length="554" mass="61977">MMNTTYIAPLHALLIKAGLTDDTDHLQVMEMTLFVTLLCACFILGHLFEENRWMNESITALVLGCSTGLIVLISSGGTSSRILEFDEELFFIYLLPPIIFNAGFQVKKKQFFHNFGAIVLYGVLGVFISFTIISAGCWFLFPKLFVGNFELKDYLALGAIFSATDSVCTLQVLSQDETPLLYSLVFGEGVVNDATSVVLYRAIQKFDFAEMSGQTALHILSDFLYLFFTSTALGVVAGLLSAYIIKTLYFGRHSTNREIATMVLMAYLSYMIAELFYLSGILAVFFCGIVMSHYTWHNVTERSRVTTKHAFATMSFIAETFIFLYVGMDSLDIQKWRFANRRSSFAMSGALLLLVLLGRAAFVFPLSAFCNLTRPTESMFINMRQQIIIWWAGLIRGAVSIALAFNQFAEPGASKSSEHATIVSSTIMVVLFSTTVFGIMTKPLINFILPPQLQYVSDLSEPATPQVMGLDPTLQLSLLSNEEQNNNSPTKMMRKASRLSLLIHAQRTTIHRLWRKFDNAYMRPMFGGRGFVPTLPTAIENEDNGMYEGKLTTT</sequence>
<gene>
    <name evidence="1" type="ORF">O6H91_07G054800</name>
</gene>
<evidence type="ECO:0000313" key="1">
    <source>
        <dbReference type="EMBL" id="KAJ7549476.1"/>
    </source>
</evidence>
<keyword evidence="2" id="KW-1185">Reference proteome</keyword>
<name>A0ACC2D5C2_DIPCM</name>
<organism evidence="1 2">
    <name type="scientific">Diphasiastrum complanatum</name>
    <name type="common">Issler's clubmoss</name>
    <name type="synonym">Lycopodium complanatum</name>
    <dbReference type="NCBI Taxonomy" id="34168"/>
    <lineage>
        <taxon>Eukaryota</taxon>
        <taxon>Viridiplantae</taxon>
        <taxon>Streptophyta</taxon>
        <taxon>Embryophyta</taxon>
        <taxon>Tracheophyta</taxon>
        <taxon>Lycopodiopsida</taxon>
        <taxon>Lycopodiales</taxon>
        <taxon>Lycopodiaceae</taxon>
        <taxon>Lycopodioideae</taxon>
        <taxon>Diphasiastrum</taxon>
    </lineage>
</organism>
<reference evidence="2" key="1">
    <citation type="journal article" date="2024" name="Proc. Natl. Acad. Sci. U.S.A.">
        <title>Extraordinary preservation of gene collinearity over three hundred million years revealed in homosporous lycophytes.</title>
        <authorList>
            <person name="Li C."/>
            <person name="Wickell D."/>
            <person name="Kuo L.Y."/>
            <person name="Chen X."/>
            <person name="Nie B."/>
            <person name="Liao X."/>
            <person name="Peng D."/>
            <person name="Ji J."/>
            <person name="Jenkins J."/>
            <person name="Williams M."/>
            <person name="Shu S."/>
            <person name="Plott C."/>
            <person name="Barry K."/>
            <person name="Rajasekar S."/>
            <person name="Grimwood J."/>
            <person name="Han X."/>
            <person name="Sun S."/>
            <person name="Hou Z."/>
            <person name="He W."/>
            <person name="Dai G."/>
            <person name="Sun C."/>
            <person name="Schmutz J."/>
            <person name="Leebens-Mack J.H."/>
            <person name="Li F.W."/>
            <person name="Wang L."/>
        </authorList>
    </citation>
    <scope>NUCLEOTIDE SEQUENCE [LARGE SCALE GENOMIC DNA]</scope>
    <source>
        <strain evidence="2">cv. PW_Plant_1</strain>
    </source>
</reference>
<proteinExistence type="predicted"/>
<dbReference type="EMBL" id="CM055098">
    <property type="protein sequence ID" value="KAJ7549476.1"/>
    <property type="molecule type" value="Genomic_DNA"/>
</dbReference>
<evidence type="ECO:0000313" key="2">
    <source>
        <dbReference type="Proteomes" id="UP001162992"/>
    </source>
</evidence>